<keyword evidence="1" id="KW-0472">Membrane</keyword>
<evidence type="ECO:0000259" key="2">
    <source>
        <dbReference type="Pfam" id="PF08486"/>
    </source>
</evidence>
<evidence type="ECO:0000313" key="4">
    <source>
        <dbReference type="Proteomes" id="UP000075531"/>
    </source>
</evidence>
<evidence type="ECO:0000313" key="3">
    <source>
        <dbReference type="EMBL" id="KYH34905.1"/>
    </source>
</evidence>
<dbReference type="InterPro" id="IPR013693">
    <property type="entry name" value="SpoIID/LytB_N"/>
</dbReference>
<keyword evidence="1" id="KW-1133">Transmembrane helix</keyword>
<comment type="caution">
    <text evidence="3">The sequence shown here is derived from an EMBL/GenBank/DDBJ whole genome shotgun (WGS) entry which is preliminary data.</text>
</comment>
<dbReference type="STRING" id="1121338.CLTEP_10690"/>
<gene>
    <name evidence="3" type="primary">lytB</name>
    <name evidence="3" type="ORF">CLTEP_10690</name>
</gene>
<dbReference type="NCBIfam" id="TIGR02669">
    <property type="entry name" value="SpoIID_LytB"/>
    <property type="match status" value="1"/>
</dbReference>
<dbReference type="NCBIfam" id="TIGR02870">
    <property type="entry name" value="spore_II_D"/>
    <property type="match status" value="1"/>
</dbReference>
<dbReference type="Proteomes" id="UP000075531">
    <property type="component" value="Unassembled WGS sequence"/>
</dbReference>
<dbReference type="InterPro" id="IPR014225">
    <property type="entry name" value="Spore_II_D_firmicutes"/>
</dbReference>
<dbReference type="PANTHER" id="PTHR30032:SF4">
    <property type="entry name" value="AMIDASE ENHANCER"/>
    <property type="match status" value="1"/>
</dbReference>
<dbReference type="RefSeq" id="WP_066823663.1">
    <property type="nucleotide sequence ID" value="NZ_LTBA01000008.1"/>
</dbReference>
<name>A0A151B4S0_9CLOT</name>
<proteinExistence type="predicted"/>
<feature type="transmembrane region" description="Helical" evidence="1">
    <location>
        <begin position="12"/>
        <end position="35"/>
    </location>
</feature>
<keyword evidence="4" id="KW-1185">Reference proteome</keyword>
<evidence type="ECO:0000256" key="1">
    <source>
        <dbReference type="SAM" id="Phobius"/>
    </source>
</evidence>
<dbReference type="AlphaFoldDB" id="A0A151B4S0"/>
<dbReference type="InterPro" id="IPR051922">
    <property type="entry name" value="Bact_Sporulation_Assoc"/>
</dbReference>
<sequence length="357" mass="40659">MKNNYDYIRIRNTLLVSLIVILIFLLSVSILSKIYRTKKTISYNQNNFEIKESTVKYRDNGIGDLTINPVIEVYLTKEKRIEKMNLEEYIKGVVAAEMPAGFEIEALKAQAIAARTYALDHMESAGGKKYPRAKGADIDDTVNCQAYISKASIMKAWSKNKREEYWNKICKAVDSTKGMILTYNDKIVRQPFYFSTSSGRTEDASEVFSVNVPYLRSVSSPGEENAPKYHTIFKFSYNSVVKTINKYYSNSNIYKYNLPQNVKILERSEGGSVKKIRIGNIIVTGFKFRNMFGLTSANFNINFSSNYMTITCKGYGHGVGMSQWGANAMAKSGKNYIEILKHYYKGVDITHIKYLTE</sequence>
<feature type="domain" description="Sporulation stage II protein D amidase enhancer LytB N-terminal" evidence="2">
    <location>
        <begin position="76"/>
        <end position="183"/>
    </location>
</feature>
<protein>
    <submittedName>
        <fullName evidence="3">Amidase enhancer</fullName>
    </submittedName>
</protein>
<reference evidence="3 4" key="1">
    <citation type="submission" date="2016-02" db="EMBL/GenBank/DDBJ databases">
        <title>Genome sequence of Clostridium tepidiprofundi DSM 19306.</title>
        <authorList>
            <person name="Poehlein A."/>
            <person name="Daniel R."/>
        </authorList>
    </citation>
    <scope>NUCLEOTIDE SEQUENCE [LARGE SCALE GENOMIC DNA]</scope>
    <source>
        <strain evidence="3 4">DSM 19306</strain>
    </source>
</reference>
<dbReference type="InterPro" id="IPR013486">
    <property type="entry name" value="SpoIID/LytB"/>
</dbReference>
<dbReference type="GO" id="GO:0030435">
    <property type="term" value="P:sporulation resulting in formation of a cellular spore"/>
    <property type="evidence" value="ECO:0007669"/>
    <property type="project" value="InterPro"/>
</dbReference>
<dbReference type="EMBL" id="LTBA01000008">
    <property type="protein sequence ID" value="KYH34905.1"/>
    <property type="molecule type" value="Genomic_DNA"/>
</dbReference>
<dbReference type="PANTHER" id="PTHR30032">
    <property type="entry name" value="N-ACETYLMURAMOYL-L-ALANINE AMIDASE-RELATED"/>
    <property type="match status" value="1"/>
</dbReference>
<dbReference type="Pfam" id="PF08486">
    <property type="entry name" value="SpoIID"/>
    <property type="match status" value="1"/>
</dbReference>
<keyword evidence="1" id="KW-0812">Transmembrane</keyword>
<dbReference type="PATRIC" id="fig|1121338.3.peg.1102"/>
<dbReference type="GO" id="GO:0030288">
    <property type="term" value="C:outer membrane-bounded periplasmic space"/>
    <property type="evidence" value="ECO:0007669"/>
    <property type="project" value="TreeGrafter"/>
</dbReference>
<organism evidence="3 4">
    <name type="scientific">Clostridium tepidiprofundi DSM 19306</name>
    <dbReference type="NCBI Taxonomy" id="1121338"/>
    <lineage>
        <taxon>Bacteria</taxon>
        <taxon>Bacillati</taxon>
        <taxon>Bacillota</taxon>
        <taxon>Clostridia</taxon>
        <taxon>Eubacteriales</taxon>
        <taxon>Clostridiaceae</taxon>
        <taxon>Clostridium</taxon>
    </lineage>
</organism>
<accession>A0A151B4S0</accession>
<dbReference type="OrthoDB" id="9794671at2"/>